<feature type="transmembrane region" description="Helical" evidence="1">
    <location>
        <begin position="7"/>
        <end position="28"/>
    </location>
</feature>
<sequence length="161" mass="18312">MIRCRDVVILCASFSFTIAVACFMILYINDNQCQNALEIEKIVEKILIERDLQLSKTVERNFDAIKDEDVERSKRAINDYRVQKHVNTGGEGSVVEFFNPRLRPELEKNDTEIMKKSGLKGAAPKGDSWVWLTSYSRIPFEAIEGFCKKTKEYCPPGPAGS</sequence>
<evidence type="ECO:0000313" key="3">
    <source>
        <dbReference type="Proteomes" id="UP000183832"/>
    </source>
</evidence>
<dbReference type="STRING" id="568069.A0A1J1IPU1"/>
<dbReference type="AlphaFoldDB" id="A0A1J1IPU1"/>
<evidence type="ECO:0000313" key="2">
    <source>
        <dbReference type="EMBL" id="CRL01738.1"/>
    </source>
</evidence>
<dbReference type="Proteomes" id="UP000183832">
    <property type="component" value="Unassembled WGS sequence"/>
</dbReference>
<dbReference type="PROSITE" id="PS51257">
    <property type="entry name" value="PROKAR_LIPOPROTEIN"/>
    <property type="match status" value="1"/>
</dbReference>
<keyword evidence="1" id="KW-0472">Membrane</keyword>
<accession>A0A1J1IPU1</accession>
<keyword evidence="1" id="KW-0812">Transmembrane</keyword>
<gene>
    <name evidence="2" type="primary">similar to colmedin</name>
    <name evidence="2" type="ORF">CLUMA_CG014954</name>
</gene>
<organism evidence="2 3">
    <name type="scientific">Clunio marinus</name>
    <dbReference type="NCBI Taxonomy" id="568069"/>
    <lineage>
        <taxon>Eukaryota</taxon>
        <taxon>Metazoa</taxon>
        <taxon>Ecdysozoa</taxon>
        <taxon>Arthropoda</taxon>
        <taxon>Hexapoda</taxon>
        <taxon>Insecta</taxon>
        <taxon>Pterygota</taxon>
        <taxon>Neoptera</taxon>
        <taxon>Endopterygota</taxon>
        <taxon>Diptera</taxon>
        <taxon>Nematocera</taxon>
        <taxon>Chironomoidea</taxon>
        <taxon>Chironomidae</taxon>
        <taxon>Clunio</taxon>
    </lineage>
</organism>
<keyword evidence="1" id="KW-1133">Transmembrane helix</keyword>
<keyword evidence="3" id="KW-1185">Reference proteome</keyword>
<dbReference type="OrthoDB" id="8626508at2759"/>
<protein>
    <submittedName>
        <fullName evidence="2">CLUMA_CG014954, isoform A</fullName>
    </submittedName>
</protein>
<dbReference type="EMBL" id="CVRI01000056">
    <property type="protein sequence ID" value="CRL01738.1"/>
    <property type="molecule type" value="Genomic_DNA"/>
</dbReference>
<evidence type="ECO:0000256" key="1">
    <source>
        <dbReference type="SAM" id="Phobius"/>
    </source>
</evidence>
<reference evidence="2 3" key="1">
    <citation type="submission" date="2015-04" db="EMBL/GenBank/DDBJ databases">
        <authorList>
            <person name="Syromyatnikov M.Y."/>
            <person name="Popov V.N."/>
        </authorList>
    </citation>
    <scope>NUCLEOTIDE SEQUENCE [LARGE SCALE GENOMIC DNA]</scope>
</reference>
<name>A0A1J1IPU1_9DIPT</name>
<proteinExistence type="predicted"/>